<reference evidence="1" key="1">
    <citation type="journal article" date="2020" name="G3 (Bethesda)">
        <title>High-Quality Assemblies for Three Invasive Social Wasps from the &lt;i&gt;Vespula&lt;/i&gt; Genus.</title>
        <authorList>
            <person name="Harrop T.W.R."/>
            <person name="Guhlin J."/>
            <person name="McLaughlin G.M."/>
            <person name="Permina E."/>
            <person name="Stockwell P."/>
            <person name="Gilligan J."/>
            <person name="Le Lec M.F."/>
            <person name="Gruber M.A.M."/>
            <person name="Quinn O."/>
            <person name="Lovegrove M."/>
            <person name="Duncan E.J."/>
            <person name="Remnant E.J."/>
            <person name="Van Eeckhoven J."/>
            <person name="Graham B."/>
            <person name="Knapp R.A."/>
            <person name="Langford K.W."/>
            <person name="Kronenberg Z."/>
            <person name="Press M.O."/>
            <person name="Eacker S.M."/>
            <person name="Wilson-Rankin E.E."/>
            <person name="Purcell J."/>
            <person name="Lester P.J."/>
            <person name="Dearden P.K."/>
        </authorList>
    </citation>
    <scope>NUCLEOTIDE SEQUENCE</scope>
    <source>
        <strain evidence="1">Volc-1</strain>
    </source>
</reference>
<comment type="caution">
    <text evidence="1">The sequence shown here is derived from an EMBL/GenBank/DDBJ whole genome shotgun (WGS) entry which is preliminary data.</text>
</comment>
<protein>
    <submittedName>
        <fullName evidence="1">Uncharacterized protein</fullName>
    </submittedName>
</protein>
<sequence length="75" mass="8658">MEEAVGEWPFIVFAVELTLRPKEFLDNDNDAICYFIVEPLGKYETMEETIQKEKGVLADIRTALGEMKRGHDKTH</sequence>
<organism evidence="1 2">
    <name type="scientific">Vespula pensylvanica</name>
    <name type="common">Western yellow jacket</name>
    <name type="synonym">Wasp</name>
    <dbReference type="NCBI Taxonomy" id="30213"/>
    <lineage>
        <taxon>Eukaryota</taxon>
        <taxon>Metazoa</taxon>
        <taxon>Ecdysozoa</taxon>
        <taxon>Arthropoda</taxon>
        <taxon>Hexapoda</taxon>
        <taxon>Insecta</taxon>
        <taxon>Pterygota</taxon>
        <taxon>Neoptera</taxon>
        <taxon>Endopterygota</taxon>
        <taxon>Hymenoptera</taxon>
        <taxon>Apocrita</taxon>
        <taxon>Aculeata</taxon>
        <taxon>Vespoidea</taxon>
        <taxon>Vespidae</taxon>
        <taxon>Vespinae</taxon>
        <taxon>Vespula</taxon>
    </lineage>
</organism>
<evidence type="ECO:0000313" key="2">
    <source>
        <dbReference type="Proteomes" id="UP000600918"/>
    </source>
</evidence>
<gene>
    <name evidence="1" type="ORF">H0235_013533</name>
</gene>
<evidence type="ECO:0000313" key="1">
    <source>
        <dbReference type="EMBL" id="KAF7410926.1"/>
    </source>
</evidence>
<proteinExistence type="predicted"/>
<dbReference type="Proteomes" id="UP000600918">
    <property type="component" value="Unassembled WGS sequence"/>
</dbReference>
<name>A0A834KVH6_VESPE</name>
<keyword evidence="2" id="KW-1185">Reference proteome</keyword>
<accession>A0A834KVH6</accession>
<dbReference type="AlphaFoldDB" id="A0A834KVH6"/>
<dbReference type="EMBL" id="JACSDY010000013">
    <property type="protein sequence ID" value="KAF7410926.1"/>
    <property type="molecule type" value="Genomic_DNA"/>
</dbReference>